<evidence type="ECO:0000259" key="2">
    <source>
        <dbReference type="Pfam" id="PF16558"/>
    </source>
</evidence>
<organism evidence="5 6">
    <name type="scientific">Pyronema omphalodes (strain CBS 100304)</name>
    <name type="common">Pyronema confluens</name>
    <dbReference type="NCBI Taxonomy" id="1076935"/>
    <lineage>
        <taxon>Eukaryota</taxon>
        <taxon>Fungi</taxon>
        <taxon>Dikarya</taxon>
        <taxon>Ascomycota</taxon>
        <taxon>Pezizomycotina</taxon>
        <taxon>Pezizomycetes</taxon>
        <taxon>Pezizales</taxon>
        <taxon>Pyronemataceae</taxon>
        <taxon>Pyronema</taxon>
    </lineage>
</organism>
<dbReference type="OMA" id="THLKHHE"/>
<feature type="compositionally biased region" description="Pro residues" evidence="1">
    <location>
        <begin position="50"/>
        <end position="65"/>
    </location>
</feature>
<dbReference type="Pfam" id="PF23580">
    <property type="entry name" value="Znf_XAF1_N"/>
    <property type="match status" value="1"/>
</dbReference>
<dbReference type="EMBL" id="HF936048">
    <property type="protein sequence ID" value="CCX33336.1"/>
    <property type="molecule type" value="Genomic_DNA"/>
</dbReference>
<dbReference type="STRING" id="1076935.U4LW81"/>
<dbReference type="InterPro" id="IPR004854">
    <property type="entry name" value="Ufd1-like"/>
</dbReference>
<dbReference type="OrthoDB" id="193703at2759"/>
<evidence type="ECO:0000259" key="4">
    <source>
        <dbReference type="Pfam" id="PF24503"/>
    </source>
</evidence>
<dbReference type="Pfam" id="PF16558">
    <property type="entry name" value="AZUL"/>
    <property type="match status" value="1"/>
</dbReference>
<name>U4LW81_PYROM</name>
<feature type="domain" description="Ubiquitin-protein ligase E3A N-terminal zinc-binding" evidence="2">
    <location>
        <begin position="591"/>
        <end position="618"/>
    </location>
</feature>
<dbReference type="InterPro" id="IPR042556">
    <property type="entry name" value="AZUL_sf"/>
</dbReference>
<feature type="region of interest" description="Disordered" evidence="1">
    <location>
        <begin position="1"/>
        <end position="40"/>
    </location>
</feature>
<dbReference type="GO" id="GO:0036503">
    <property type="term" value="P:ERAD pathway"/>
    <property type="evidence" value="ECO:0007669"/>
    <property type="project" value="TreeGrafter"/>
</dbReference>
<sequence length="708" mass="79529">MATPLPPSIPWTTRLTISPSPSPHALTGDKIHLPQSALEQLLSAAETIPQPTPDPNDPWAKPPPTRENLLADYHPLIVRLTHTESGKSAYAVPREFSAEEGEIVVSDYLRRVLGLEDHDDIQNGVLEIEAQNLQKGKMVRLRPLEAGYEDEDWKPILERYLREGFATVVEGMVLEVPRGRGGKKVWQFLVDKAEPSGKICVIDTDLEIDIEPLDEEQARETLRRRQLKKSSGGKVALENSVEGEVLPGEEHFYSLESWDHAKPLEIELDGIDLSEGDDVDLFITTDRLHCKPAVDEHIWGDMSSTFPKRIQVFPNNIELSDAKSLHICVRGWQDPEETGTMDTSTRRYSLFITQADITTEVVDLTVDDDEAPSSDHKRCNNCMQWIPSRTMFLHENFCLRNNVRCPDCNSIFKRGTEGGHWHCAHDSCRAYGNHPHSHLKHTATVHTPRTCPSCAYDASSLPALASHRTSTCPSKLILCGFCHLIVPQEGDDFPDAEQILSGLSRHEINCGGRTTECDLCGRRTRLRDLEMHLKNHDYQRLTKPLPKICCNPQCYRSPAENELGLCSVCFGPLYSSTYDPTGSGLRSRIERRFLRQLLQGCKNPYCNSELCKTGRKNTLGVEEQMGTKEAFPLVKAKPEGLMPFCVDETTSMRREMAVAISLESALQVDASKGGYPLEFCCKAIEASNGDYDATRRWLEREGVRTGER</sequence>
<dbReference type="Pfam" id="PF24503">
    <property type="entry name" value="DUF7590"/>
    <property type="match status" value="1"/>
</dbReference>
<gene>
    <name evidence="5" type="ORF">PCON_01017</name>
</gene>
<protein>
    <submittedName>
        <fullName evidence="5">Similar to TRAF-type zinc finger domain-containing protein 1 acc. no. Q58D05</fullName>
    </submittedName>
</protein>
<feature type="domain" description="TRAFD1/XAF1 zinc finger" evidence="3">
    <location>
        <begin position="503"/>
        <end position="532"/>
    </location>
</feature>
<dbReference type="Proteomes" id="UP000018144">
    <property type="component" value="Unassembled WGS sequence"/>
</dbReference>
<dbReference type="AlphaFoldDB" id="U4LW81"/>
<dbReference type="GO" id="GO:0006511">
    <property type="term" value="P:ubiquitin-dependent protein catabolic process"/>
    <property type="evidence" value="ECO:0007669"/>
    <property type="project" value="InterPro"/>
</dbReference>
<feature type="compositionally biased region" description="Polar residues" evidence="1">
    <location>
        <begin position="10"/>
        <end position="19"/>
    </location>
</feature>
<evidence type="ECO:0000313" key="6">
    <source>
        <dbReference type="Proteomes" id="UP000018144"/>
    </source>
</evidence>
<dbReference type="Gene3D" id="2.40.40.50">
    <property type="entry name" value="Ubiquitin fusion degradation protein UFD1, N-terminal domain"/>
    <property type="match status" value="1"/>
</dbReference>
<dbReference type="PANTHER" id="PTHR12555">
    <property type="entry name" value="UBIQUITIN FUSION DEGRADATON PROTEIN 1"/>
    <property type="match status" value="1"/>
</dbReference>
<dbReference type="Pfam" id="PF21366">
    <property type="entry name" value="TRAFD1-XIAF1_ZnF"/>
    <property type="match status" value="1"/>
</dbReference>
<proteinExistence type="predicted"/>
<feature type="region of interest" description="Disordered" evidence="1">
    <location>
        <begin position="47"/>
        <end position="66"/>
    </location>
</feature>
<evidence type="ECO:0000313" key="5">
    <source>
        <dbReference type="EMBL" id="CCX33336.1"/>
    </source>
</evidence>
<dbReference type="InterPro" id="IPR056012">
    <property type="entry name" value="DUF7590"/>
</dbReference>
<dbReference type="GO" id="GO:0031593">
    <property type="term" value="F:polyubiquitin modification-dependent protein binding"/>
    <property type="evidence" value="ECO:0007669"/>
    <property type="project" value="TreeGrafter"/>
</dbReference>
<reference evidence="5 6" key="1">
    <citation type="journal article" date="2013" name="PLoS Genet.">
        <title>The genome and development-dependent transcriptomes of Pyronema confluens: a window into fungal evolution.</title>
        <authorList>
            <person name="Traeger S."/>
            <person name="Altegoer F."/>
            <person name="Freitag M."/>
            <person name="Gabaldon T."/>
            <person name="Kempken F."/>
            <person name="Kumar A."/>
            <person name="Marcet-Houben M."/>
            <person name="Poggeler S."/>
            <person name="Stajich J.E."/>
            <person name="Nowrousian M."/>
        </authorList>
    </citation>
    <scope>NUCLEOTIDE SEQUENCE [LARGE SCALE GENOMIC DNA]</scope>
    <source>
        <strain evidence="6">CBS 100304</strain>
        <tissue evidence="5">Vegetative mycelium</tissue>
    </source>
</reference>
<feature type="domain" description="DUF7590" evidence="4">
    <location>
        <begin position="229"/>
        <end position="354"/>
    </location>
</feature>
<keyword evidence="6" id="KW-1185">Reference proteome</keyword>
<dbReference type="PANTHER" id="PTHR12555:SF15">
    <property type="entry name" value="FUSION DEGRADATION PROTEIN (UFD1), PUTATIVE (AFU_ORTHOLOGUE AFUA_4G04640)-RELATED"/>
    <property type="match status" value="1"/>
</dbReference>
<dbReference type="Gene3D" id="6.10.130.10">
    <property type="entry name" value="Ubiquitin-protein ligase E3A, N-terminal zinc-binding domain (AZUL)"/>
    <property type="match status" value="1"/>
</dbReference>
<dbReference type="Gene3D" id="3.10.330.10">
    <property type="match status" value="1"/>
</dbReference>
<dbReference type="GO" id="GO:0034098">
    <property type="term" value="C:VCP-NPL4-UFD1 AAA ATPase complex"/>
    <property type="evidence" value="ECO:0007669"/>
    <property type="project" value="TreeGrafter"/>
</dbReference>
<dbReference type="InterPro" id="IPR042299">
    <property type="entry name" value="Ufd1-like_Nn"/>
</dbReference>
<accession>U4LW81</accession>
<dbReference type="InterPro" id="IPR032353">
    <property type="entry name" value="AZUL"/>
</dbReference>
<dbReference type="InterPro" id="IPR049439">
    <property type="entry name" value="TRAFD1-XIAF1_Znf"/>
</dbReference>
<evidence type="ECO:0000256" key="1">
    <source>
        <dbReference type="SAM" id="MobiDB-lite"/>
    </source>
</evidence>
<evidence type="ECO:0000259" key="3">
    <source>
        <dbReference type="Pfam" id="PF21366"/>
    </source>
</evidence>
<dbReference type="eggNOG" id="KOG1816">
    <property type="taxonomic scope" value="Eukaryota"/>
</dbReference>